<feature type="region of interest" description="Disordered" evidence="1">
    <location>
        <begin position="25"/>
        <end position="55"/>
    </location>
</feature>
<sequence length="327" mass="35192">MAVVQFQPPMPSYPFSIPLSLSLRGAPSSPTELRKRTTSFSTPAGSSRPRKRLHRTETAVDLTALTRSAAPIPTPTTYATPLTTPPVVPYNRTLKYYKEQKDRRKGTIRRDTDSSASATPSLSRSCATLAPSVPLSLSSIESNSTTNTFVFRQLPTSPLAQKAGCHRALVLPTPAASCSACGPAHPPPPTARTRTKPKATADLHRKALTACMRESPEGAKILRMGARLAVEIMSATKELERLCGGSGDSDDLLGDEDAMGEIDDDVAAALEDIEMEDAEREVTPEPEPAMSKSWVVIGQGLPLPLSCGREITPQREDWEIVMVDCVA</sequence>
<evidence type="ECO:0000313" key="3">
    <source>
        <dbReference type="Proteomes" id="UP000815677"/>
    </source>
</evidence>
<dbReference type="Proteomes" id="UP000815677">
    <property type="component" value="Unassembled WGS sequence"/>
</dbReference>
<proteinExistence type="predicted"/>
<dbReference type="EMBL" id="DF847781">
    <property type="protein sequence ID" value="GAT52465.1"/>
    <property type="molecule type" value="Genomic_DNA"/>
</dbReference>
<organism evidence="2 3">
    <name type="scientific">Mycena chlorophos</name>
    <name type="common">Agaric fungus</name>
    <name type="synonym">Agaricus chlorophos</name>
    <dbReference type="NCBI Taxonomy" id="658473"/>
    <lineage>
        <taxon>Eukaryota</taxon>
        <taxon>Fungi</taxon>
        <taxon>Dikarya</taxon>
        <taxon>Basidiomycota</taxon>
        <taxon>Agaricomycotina</taxon>
        <taxon>Agaricomycetes</taxon>
        <taxon>Agaricomycetidae</taxon>
        <taxon>Agaricales</taxon>
        <taxon>Marasmiineae</taxon>
        <taxon>Mycenaceae</taxon>
        <taxon>Mycena</taxon>
    </lineage>
</organism>
<reference evidence="2" key="1">
    <citation type="submission" date="2014-09" db="EMBL/GenBank/DDBJ databases">
        <title>Genome sequence of the luminous mushroom Mycena chlorophos for searching fungal bioluminescence genes.</title>
        <authorList>
            <person name="Tanaka Y."/>
            <person name="Kasuga D."/>
            <person name="Oba Y."/>
            <person name="Hase S."/>
            <person name="Sato K."/>
            <person name="Oba Y."/>
            <person name="Sakakibara Y."/>
        </authorList>
    </citation>
    <scope>NUCLEOTIDE SEQUENCE</scope>
</reference>
<keyword evidence="3" id="KW-1185">Reference proteome</keyword>
<evidence type="ECO:0000256" key="1">
    <source>
        <dbReference type="SAM" id="MobiDB-lite"/>
    </source>
</evidence>
<gene>
    <name evidence="2" type="ORF">MCHLO_09514</name>
</gene>
<feature type="region of interest" description="Disordered" evidence="1">
    <location>
        <begin position="95"/>
        <end position="125"/>
    </location>
</feature>
<protein>
    <submittedName>
        <fullName evidence="2">Uncharacterized protein</fullName>
    </submittedName>
</protein>
<evidence type="ECO:0000313" key="2">
    <source>
        <dbReference type="EMBL" id="GAT52465.1"/>
    </source>
</evidence>
<accession>A0ABQ0LN14</accession>
<feature type="compositionally biased region" description="Low complexity" evidence="1">
    <location>
        <begin position="114"/>
        <end position="125"/>
    </location>
</feature>
<name>A0ABQ0LN14_MYCCL</name>